<dbReference type="Gene3D" id="3.10.150.10">
    <property type="entry name" value="DNA Polymerase III, subunit A, domain 2"/>
    <property type="match status" value="3"/>
</dbReference>
<dbReference type="GO" id="GO:0006271">
    <property type="term" value="P:DNA strand elongation involved in DNA replication"/>
    <property type="evidence" value="ECO:0007669"/>
    <property type="project" value="TreeGrafter"/>
</dbReference>
<dbReference type="SUPFAM" id="SSF55979">
    <property type="entry name" value="DNA clamp"/>
    <property type="match status" value="3"/>
</dbReference>
<evidence type="ECO:0000256" key="3">
    <source>
        <dbReference type="ARBA" id="ARBA00022490"/>
    </source>
</evidence>
<feature type="domain" description="DNA polymerase III beta sliding clamp N-terminal" evidence="10">
    <location>
        <begin position="10"/>
        <end position="126"/>
    </location>
</feature>
<dbReference type="Pfam" id="PF02768">
    <property type="entry name" value="DNA_pol3_beta_3"/>
    <property type="match status" value="1"/>
</dbReference>
<dbReference type="STRING" id="185761.SAMN05660282_01863"/>
<dbReference type="InterPro" id="IPR022635">
    <property type="entry name" value="DNA_polIII_beta_C"/>
</dbReference>
<evidence type="ECO:0000313" key="14">
    <source>
        <dbReference type="Proteomes" id="UP000199065"/>
    </source>
</evidence>
<dbReference type="GO" id="GO:0009360">
    <property type="term" value="C:DNA polymerase III complex"/>
    <property type="evidence" value="ECO:0007669"/>
    <property type="project" value="InterPro"/>
</dbReference>
<keyword evidence="3 9" id="KW-0963">Cytoplasm</keyword>
<feature type="domain" description="DNA polymerase III beta sliding clamp central" evidence="11">
    <location>
        <begin position="135"/>
        <end position="258"/>
    </location>
</feature>
<evidence type="ECO:0000256" key="8">
    <source>
        <dbReference type="ARBA" id="ARBA00023125"/>
    </source>
</evidence>
<keyword evidence="5 9" id="KW-0548">Nucleotidyltransferase</keyword>
<keyword evidence="8" id="KW-0238">DNA-binding</keyword>
<evidence type="ECO:0000256" key="9">
    <source>
        <dbReference type="PIRNR" id="PIRNR000804"/>
    </source>
</evidence>
<evidence type="ECO:0000256" key="6">
    <source>
        <dbReference type="ARBA" id="ARBA00022705"/>
    </source>
</evidence>
<dbReference type="EMBL" id="FOPJ01000013">
    <property type="protein sequence ID" value="SFG75891.1"/>
    <property type="molecule type" value="Genomic_DNA"/>
</dbReference>
<gene>
    <name evidence="13" type="ORF">SAMN05660282_01863</name>
</gene>
<evidence type="ECO:0000259" key="11">
    <source>
        <dbReference type="Pfam" id="PF02767"/>
    </source>
</evidence>
<dbReference type="OrthoDB" id="468978at2"/>
<dbReference type="PANTHER" id="PTHR30478:SF0">
    <property type="entry name" value="BETA SLIDING CLAMP"/>
    <property type="match status" value="1"/>
</dbReference>
<dbReference type="Proteomes" id="UP000199065">
    <property type="component" value="Unassembled WGS sequence"/>
</dbReference>
<keyword evidence="7 9" id="KW-0239">DNA-directed DNA polymerase</keyword>
<dbReference type="CDD" id="cd00140">
    <property type="entry name" value="beta_clamp"/>
    <property type="match status" value="1"/>
</dbReference>
<evidence type="ECO:0000256" key="4">
    <source>
        <dbReference type="ARBA" id="ARBA00022679"/>
    </source>
</evidence>
<evidence type="ECO:0000256" key="1">
    <source>
        <dbReference type="ARBA" id="ARBA00004496"/>
    </source>
</evidence>
<protein>
    <recommendedName>
        <fullName evidence="9">Beta sliding clamp</fullName>
    </recommendedName>
</protein>
<dbReference type="SMART" id="SM00480">
    <property type="entry name" value="POL3Bc"/>
    <property type="match status" value="1"/>
</dbReference>
<dbReference type="RefSeq" id="WP_092286680.1">
    <property type="nucleotide sequence ID" value="NZ_FOPJ01000013.1"/>
</dbReference>
<evidence type="ECO:0000256" key="2">
    <source>
        <dbReference type="ARBA" id="ARBA00010752"/>
    </source>
</evidence>
<dbReference type="GO" id="GO:0008408">
    <property type="term" value="F:3'-5' exonuclease activity"/>
    <property type="evidence" value="ECO:0007669"/>
    <property type="project" value="InterPro"/>
</dbReference>
<proteinExistence type="inferred from homology"/>
<dbReference type="AlphaFoldDB" id="A0A1I2UM84"/>
<dbReference type="PIRSF" id="PIRSF000804">
    <property type="entry name" value="DNA_pol_III_b"/>
    <property type="match status" value="1"/>
</dbReference>
<dbReference type="Pfam" id="PF00712">
    <property type="entry name" value="DNA_pol3_beta"/>
    <property type="match status" value="1"/>
</dbReference>
<dbReference type="InterPro" id="IPR022637">
    <property type="entry name" value="DNA_polIII_beta_cen"/>
</dbReference>
<dbReference type="GO" id="GO:0003677">
    <property type="term" value="F:DNA binding"/>
    <property type="evidence" value="ECO:0007669"/>
    <property type="project" value="UniProtKB-UniRule"/>
</dbReference>
<feature type="domain" description="DNA polymerase III beta sliding clamp C-terminal" evidence="12">
    <location>
        <begin position="262"/>
        <end position="370"/>
    </location>
</feature>
<keyword evidence="14" id="KW-1185">Reference proteome</keyword>
<comment type="subunit">
    <text evidence="9">Forms a ring-shaped head-to-tail homodimer around DNA.</text>
</comment>
<sequence length="398" mass="43024">MESQESTTASFRVAKDDLAEAVSWVARSLPTKGTQPVLTAVLLTADDQGLEIAGFDYETSNRMRISAEINENGSLAVSGRLLKNITSVLPNKPVDVQVESGSLVIACGASRFEIPLIPTDDYPQLPKLPELTGRIDPALFSSAVTQVAAAAGRDDALPMLTGVCMEIKGKEVTLAATDRFRLALRKFEWECSDESTTARLLIPAKTLLENAKSLDSSINDPVDVHIGAGEEVGKDGLFGVHTEDRETTTRMLDAEFPNINPLLPKSHTSMAIINIASLQEALRRVSLLAENGAQIRMEFSEGQVILAASSSKEGHAEETLPCVYSGNEDLLIAFNPGYLKDGLGVIRGDNVVFGFNEPSRPAILIPEPEQMPEQNNEGVFDSPQTDFTYLLMPVRLPG</sequence>
<evidence type="ECO:0000256" key="5">
    <source>
        <dbReference type="ARBA" id="ARBA00022695"/>
    </source>
</evidence>
<dbReference type="PANTHER" id="PTHR30478">
    <property type="entry name" value="DNA POLYMERASE III SUBUNIT BETA"/>
    <property type="match status" value="1"/>
</dbReference>
<dbReference type="InterPro" id="IPR046938">
    <property type="entry name" value="DNA_clamp_sf"/>
</dbReference>
<name>A0A1I2UM84_9CORY</name>
<keyword evidence="4 9" id="KW-0808">Transferase</keyword>
<dbReference type="InterPro" id="IPR001001">
    <property type="entry name" value="DNA_polIII_beta"/>
</dbReference>
<evidence type="ECO:0000313" key="13">
    <source>
        <dbReference type="EMBL" id="SFG75891.1"/>
    </source>
</evidence>
<organism evidence="13 14">
    <name type="scientific">Corynebacterium spheniscorum</name>
    <dbReference type="NCBI Taxonomy" id="185761"/>
    <lineage>
        <taxon>Bacteria</taxon>
        <taxon>Bacillati</taxon>
        <taxon>Actinomycetota</taxon>
        <taxon>Actinomycetes</taxon>
        <taxon>Mycobacteriales</taxon>
        <taxon>Corynebacteriaceae</taxon>
        <taxon>Corynebacterium</taxon>
    </lineage>
</organism>
<evidence type="ECO:0000259" key="10">
    <source>
        <dbReference type="Pfam" id="PF00712"/>
    </source>
</evidence>
<dbReference type="FunFam" id="3.10.150.10:FF:000005">
    <property type="entry name" value="Beta sliding clamp"/>
    <property type="match status" value="1"/>
</dbReference>
<comment type="subcellular location">
    <subcellularLocation>
        <location evidence="1 9">Cytoplasm</location>
    </subcellularLocation>
</comment>
<dbReference type="Pfam" id="PF02767">
    <property type="entry name" value="DNA_pol3_beta_2"/>
    <property type="match status" value="1"/>
</dbReference>
<dbReference type="GO" id="GO:0003887">
    <property type="term" value="F:DNA-directed DNA polymerase activity"/>
    <property type="evidence" value="ECO:0007669"/>
    <property type="project" value="UniProtKB-UniRule"/>
</dbReference>
<comment type="similarity">
    <text evidence="2 9">Belongs to the beta sliding clamp family.</text>
</comment>
<dbReference type="GO" id="GO:0005737">
    <property type="term" value="C:cytoplasm"/>
    <property type="evidence" value="ECO:0007669"/>
    <property type="project" value="UniProtKB-SubCell"/>
</dbReference>
<reference evidence="13 14" key="1">
    <citation type="submission" date="2016-10" db="EMBL/GenBank/DDBJ databases">
        <authorList>
            <person name="de Groot N.N."/>
        </authorList>
    </citation>
    <scope>NUCLEOTIDE SEQUENCE [LARGE SCALE GENOMIC DNA]</scope>
    <source>
        <strain>J11</strain>
        <strain evidence="14">PG 39</strain>
    </source>
</reference>
<comment type="function">
    <text evidence="9">Confers DNA tethering and processivity to DNA polymerases and other proteins. Acts as a clamp, forming a ring around DNA (a reaction catalyzed by the clamp-loading complex) which diffuses in an ATP-independent manner freely and bidirectionally along dsDNA. Initially characterized for its ability to contact the catalytic subunit of DNA polymerase III (Pol III), a complex, multichain enzyme responsible for most of the replicative synthesis in bacteria; Pol III exhibits 3'-5' exonuclease proofreading activity. The beta chain is required for initiation of replication as well as for processivity of DNA replication.</text>
</comment>
<evidence type="ECO:0000256" key="7">
    <source>
        <dbReference type="ARBA" id="ARBA00022932"/>
    </source>
</evidence>
<keyword evidence="6 9" id="KW-0235">DNA replication</keyword>
<evidence type="ECO:0000259" key="12">
    <source>
        <dbReference type="Pfam" id="PF02768"/>
    </source>
</evidence>
<dbReference type="InterPro" id="IPR022634">
    <property type="entry name" value="DNA_polIII_beta_N"/>
</dbReference>
<accession>A0A1I2UM84</accession>
<dbReference type="NCBIfam" id="TIGR00663">
    <property type="entry name" value="dnan"/>
    <property type="match status" value="1"/>
</dbReference>